<evidence type="ECO:0000256" key="1">
    <source>
        <dbReference type="SAM" id="MobiDB-lite"/>
    </source>
</evidence>
<accession>A0ABU6UST0</accession>
<dbReference type="EMBL" id="JASCZI010121939">
    <property type="protein sequence ID" value="MED6163355.1"/>
    <property type="molecule type" value="Genomic_DNA"/>
</dbReference>
<feature type="compositionally biased region" description="Acidic residues" evidence="1">
    <location>
        <begin position="116"/>
        <end position="139"/>
    </location>
</feature>
<feature type="domain" description="PB1-like" evidence="2">
    <location>
        <begin position="8"/>
        <end position="80"/>
    </location>
</feature>
<protein>
    <recommendedName>
        <fullName evidence="2">PB1-like domain-containing protein</fullName>
    </recommendedName>
</protein>
<evidence type="ECO:0000313" key="4">
    <source>
        <dbReference type="Proteomes" id="UP001341840"/>
    </source>
</evidence>
<comment type="caution">
    <text evidence="3">The sequence shown here is derived from an EMBL/GenBank/DDBJ whole genome shotgun (WGS) entry which is preliminary data.</text>
</comment>
<organism evidence="3 4">
    <name type="scientific">Stylosanthes scabra</name>
    <dbReference type="NCBI Taxonomy" id="79078"/>
    <lineage>
        <taxon>Eukaryota</taxon>
        <taxon>Viridiplantae</taxon>
        <taxon>Streptophyta</taxon>
        <taxon>Embryophyta</taxon>
        <taxon>Tracheophyta</taxon>
        <taxon>Spermatophyta</taxon>
        <taxon>Magnoliopsida</taxon>
        <taxon>eudicotyledons</taxon>
        <taxon>Gunneridae</taxon>
        <taxon>Pentapetalae</taxon>
        <taxon>rosids</taxon>
        <taxon>fabids</taxon>
        <taxon>Fabales</taxon>
        <taxon>Fabaceae</taxon>
        <taxon>Papilionoideae</taxon>
        <taxon>50 kb inversion clade</taxon>
        <taxon>dalbergioids sensu lato</taxon>
        <taxon>Dalbergieae</taxon>
        <taxon>Pterocarpus clade</taxon>
        <taxon>Stylosanthes</taxon>
    </lineage>
</organism>
<gene>
    <name evidence="3" type="ORF">PIB30_079081</name>
</gene>
<feature type="compositionally biased region" description="Acidic residues" evidence="1">
    <location>
        <begin position="208"/>
        <end position="219"/>
    </location>
</feature>
<evidence type="ECO:0000259" key="2">
    <source>
        <dbReference type="Pfam" id="PF26130"/>
    </source>
</evidence>
<dbReference type="Pfam" id="PF26130">
    <property type="entry name" value="PB1-like"/>
    <property type="match status" value="1"/>
</dbReference>
<evidence type="ECO:0000313" key="3">
    <source>
        <dbReference type="EMBL" id="MED6163355.1"/>
    </source>
</evidence>
<dbReference type="Proteomes" id="UP001341840">
    <property type="component" value="Unassembled WGS sequence"/>
</dbReference>
<dbReference type="InterPro" id="IPR058594">
    <property type="entry name" value="PB1-like_dom_pln"/>
</dbReference>
<sequence>MTYGVVTGYVEGEEEVVDWCNLDKWKMIEVFVMLRSIGYTRESISVLWYKDVEVGFSEGLRELKGDRGAMDMANIGVEKGIIDLFLLHKTSVDIPVNVQVRAHKVSKMKGKKVVNEDSESGGESESDENSDYAPDEDDYSAYSDLNFNDSDHEYCGDDPLFDVDVTLEDIQQEVRQKQNTKPAKRKEKHAAERISFGLSNDVGVNSDELTELDSEEDEA</sequence>
<proteinExistence type="predicted"/>
<name>A0ABU6UST0_9FABA</name>
<reference evidence="3 4" key="1">
    <citation type="journal article" date="2023" name="Plants (Basel)">
        <title>Bridging the Gap: Combining Genomics and Transcriptomics Approaches to Understand Stylosanthes scabra, an Orphan Legume from the Brazilian Caatinga.</title>
        <authorList>
            <person name="Ferreira-Neto J.R.C."/>
            <person name="da Silva M.D."/>
            <person name="Binneck E."/>
            <person name="de Melo N.F."/>
            <person name="da Silva R.H."/>
            <person name="de Melo A.L.T.M."/>
            <person name="Pandolfi V."/>
            <person name="Bustamante F.O."/>
            <person name="Brasileiro-Vidal A.C."/>
            <person name="Benko-Iseppon A.M."/>
        </authorList>
    </citation>
    <scope>NUCLEOTIDE SEQUENCE [LARGE SCALE GENOMIC DNA]</scope>
    <source>
        <tissue evidence="3">Leaves</tissue>
    </source>
</reference>
<feature type="region of interest" description="Disordered" evidence="1">
    <location>
        <begin position="173"/>
        <end position="219"/>
    </location>
</feature>
<keyword evidence="4" id="KW-1185">Reference proteome</keyword>
<feature type="region of interest" description="Disordered" evidence="1">
    <location>
        <begin position="109"/>
        <end position="139"/>
    </location>
</feature>